<dbReference type="Proteomes" id="UP001589619">
    <property type="component" value="Unassembled WGS sequence"/>
</dbReference>
<proteinExistence type="predicted"/>
<keyword evidence="1" id="KW-0805">Transcription regulation</keyword>
<evidence type="ECO:0000259" key="4">
    <source>
        <dbReference type="PROSITE" id="PS01124"/>
    </source>
</evidence>
<name>A0ABV5W2N1_9BACL</name>
<dbReference type="PANTHER" id="PTHR43280">
    <property type="entry name" value="ARAC-FAMILY TRANSCRIPTIONAL REGULATOR"/>
    <property type="match status" value="1"/>
</dbReference>
<dbReference type="InterPro" id="IPR009057">
    <property type="entry name" value="Homeodomain-like_sf"/>
</dbReference>
<dbReference type="InterPro" id="IPR003313">
    <property type="entry name" value="AraC-bd"/>
</dbReference>
<accession>A0ABV5W2N1</accession>
<evidence type="ECO:0000256" key="3">
    <source>
        <dbReference type="ARBA" id="ARBA00023163"/>
    </source>
</evidence>
<organism evidence="5 6">
    <name type="scientific">Paenibacillus hodogayensis</name>
    <dbReference type="NCBI Taxonomy" id="279208"/>
    <lineage>
        <taxon>Bacteria</taxon>
        <taxon>Bacillati</taxon>
        <taxon>Bacillota</taxon>
        <taxon>Bacilli</taxon>
        <taxon>Bacillales</taxon>
        <taxon>Paenibacillaceae</taxon>
        <taxon>Paenibacillus</taxon>
    </lineage>
</organism>
<dbReference type="PROSITE" id="PS01124">
    <property type="entry name" value="HTH_ARAC_FAMILY_2"/>
    <property type="match status" value="1"/>
</dbReference>
<dbReference type="InterPro" id="IPR018062">
    <property type="entry name" value="HTH_AraC-typ_CS"/>
</dbReference>
<gene>
    <name evidence="5" type="ORF">ACFFNY_24875</name>
</gene>
<dbReference type="PROSITE" id="PS00041">
    <property type="entry name" value="HTH_ARAC_FAMILY_1"/>
    <property type="match status" value="1"/>
</dbReference>
<evidence type="ECO:0000256" key="2">
    <source>
        <dbReference type="ARBA" id="ARBA00023125"/>
    </source>
</evidence>
<feature type="domain" description="HTH araC/xylS-type" evidence="4">
    <location>
        <begin position="181"/>
        <end position="279"/>
    </location>
</feature>
<evidence type="ECO:0000313" key="5">
    <source>
        <dbReference type="EMBL" id="MFB9754819.1"/>
    </source>
</evidence>
<reference evidence="5 6" key="1">
    <citation type="submission" date="2024-09" db="EMBL/GenBank/DDBJ databases">
        <authorList>
            <person name="Sun Q."/>
            <person name="Mori K."/>
        </authorList>
    </citation>
    <scope>NUCLEOTIDE SEQUENCE [LARGE SCALE GENOMIC DNA]</scope>
    <source>
        <strain evidence="5 6">JCM 12520</strain>
    </source>
</reference>
<evidence type="ECO:0000313" key="6">
    <source>
        <dbReference type="Proteomes" id="UP001589619"/>
    </source>
</evidence>
<dbReference type="Pfam" id="PF02311">
    <property type="entry name" value="AraC_binding"/>
    <property type="match status" value="1"/>
</dbReference>
<evidence type="ECO:0000256" key="1">
    <source>
        <dbReference type="ARBA" id="ARBA00023015"/>
    </source>
</evidence>
<dbReference type="PANTHER" id="PTHR43280:SF28">
    <property type="entry name" value="HTH-TYPE TRANSCRIPTIONAL ACTIVATOR RHAS"/>
    <property type="match status" value="1"/>
</dbReference>
<dbReference type="PRINTS" id="PR00032">
    <property type="entry name" value="HTHARAC"/>
</dbReference>
<dbReference type="RefSeq" id="WP_344909718.1">
    <property type="nucleotide sequence ID" value="NZ_BAAAYO010000008.1"/>
</dbReference>
<dbReference type="Pfam" id="PF12833">
    <property type="entry name" value="HTH_18"/>
    <property type="match status" value="1"/>
</dbReference>
<keyword evidence="3" id="KW-0804">Transcription</keyword>
<dbReference type="SMART" id="SM00342">
    <property type="entry name" value="HTH_ARAC"/>
    <property type="match status" value="1"/>
</dbReference>
<dbReference type="InterPro" id="IPR037923">
    <property type="entry name" value="HTH-like"/>
</dbReference>
<comment type="caution">
    <text evidence="5">The sequence shown here is derived from an EMBL/GenBank/DDBJ whole genome shotgun (WGS) entry which is preliminary data.</text>
</comment>
<dbReference type="InterPro" id="IPR020449">
    <property type="entry name" value="Tscrpt_reg_AraC-type_HTH"/>
</dbReference>
<sequence>MRETAFEFYETVYFVPDAFAKSGGVWLLRVGHNIAKPEYRIEPRNIAWYNIHFIMQGQLHMYYDHQHVLLNKGDAFCMFPNIHYKYGQGNGEKPLKMLWVSFEGAQSHTLLTKAGFSESEPYLRQVMSKELHHTLQQLFVPPSEGYRRSLELQSVLYRTFSLMTPDEESAKPANGPAHWIPKSIEYMQTHYMERITVQDVSAYLSVHRAYLSKVFTEKVGVTPMRYLEKLKMDKALELLHITTHSIQDIAVMIGYSDPYTFTHAFSKYYGIPPGKWRRMHAAKLSEN</sequence>
<dbReference type="Gene3D" id="1.10.10.60">
    <property type="entry name" value="Homeodomain-like"/>
    <property type="match status" value="2"/>
</dbReference>
<dbReference type="SUPFAM" id="SSF46689">
    <property type="entry name" value="Homeodomain-like"/>
    <property type="match status" value="2"/>
</dbReference>
<dbReference type="EMBL" id="JBHMAG010000016">
    <property type="protein sequence ID" value="MFB9754819.1"/>
    <property type="molecule type" value="Genomic_DNA"/>
</dbReference>
<protein>
    <submittedName>
        <fullName evidence="5">AraC family transcriptional regulator</fullName>
    </submittedName>
</protein>
<keyword evidence="6" id="KW-1185">Reference proteome</keyword>
<dbReference type="InterPro" id="IPR018060">
    <property type="entry name" value="HTH_AraC"/>
</dbReference>
<dbReference type="SUPFAM" id="SSF51215">
    <property type="entry name" value="Regulatory protein AraC"/>
    <property type="match status" value="1"/>
</dbReference>
<keyword evidence="2" id="KW-0238">DNA-binding</keyword>